<dbReference type="InterPro" id="IPR023828">
    <property type="entry name" value="Peptidase_S8_Ser-AS"/>
</dbReference>
<comment type="similarity">
    <text evidence="1">Belongs to the peptidase S8 family.</text>
</comment>
<evidence type="ECO:0000256" key="4">
    <source>
        <dbReference type="ARBA" id="ARBA00022825"/>
    </source>
</evidence>
<dbReference type="Gene3D" id="3.40.50.200">
    <property type="entry name" value="Peptidase S8/S53 domain"/>
    <property type="match status" value="2"/>
</dbReference>
<reference evidence="6" key="1">
    <citation type="submission" date="2018-06" db="EMBL/GenBank/DDBJ databases">
        <authorList>
            <person name="Zhirakovskaya E."/>
        </authorList>
    </citation>
    <scope>NUCLEOTIDE SEQUENCE</scope>
</reference>
<dbReference type="PROSITE" id="PS00136">
    <property type="entry name" value="SUBTILASE_ASP"/>
    <property type="match status" value="1"/>
</dbReference>
<organism evidence="6">
    <name type="scientific">hydrothermal vent metagenome</name>
    <dbReference type="NCBI Taxonomy" id="652676"/>
    <lineage>
        <taxon>unclassified sequences</taxon>
        <taxon>metagenomes</taxon>
        <taxon>ecological metagenomes</taxon>
    </lineage>
</organism>
<dbReference type="InterPro" id="IPR023827">
    <property type="entry name" value="Peptidase_S8_Asp-AS"/>
</dbReference>
<feature type="domain" description="Peptidase S8/S53" evidence="5">
    <location>
        <begin position="670"/>
        <end position="723"/>
    </location>
</feature>
<sequence length="796" mass="83988">MKYNKKSLISMALSLLMFTSSNFVFASGFNAGKGLSTVVQSTTSKLKYSPNRLIVSYKKKKSFNTLATQTKSMGLSSRVIVSPADGGSISIVNIQKDVNLADAYNAYKADPSVALVSYDYYRELYNTTPIGPPNDPIYTGVANRGVNEMWALHDTAPDLTTFLPKGSRILPNTADKTIGNDIDAERAWEVWHGIIPTERAKIVVAVIDTGVDYTHPDLVDAMWDGSNATIAGVPTLAVYGYDTADNDKDPYPVPDDHGTHIAGTIAATANNGIGIPGVASGVKIMAIKVASDIAGTISDSALISGINYAVENGADIINLSLGGPGPENTVLTAAVKNAVDNGVLLVVAAGNSTQNNDQVNDWPSNYANFAGTESGVISVAATDQADLIANFSSFGARSVNLGAPGVNIKSTITGLETKPRNIATGKNIIADPSTSLLTRSGDTNHPSCEIAPDICFANTLFDSNDIDNTPKPNCVGAKCTWGWIRFDNTQSESGFSFSILGGNPAELIVNADTGELVNIPTYANSIDAIITSKVISSTLNEKTILSYYASWDIACNTDYIDVEVFDGINWVLLLANNNELNIAEGLIDACLDGTANTALPSQHTLTGRMASGLKSQFPSIVSPFPFALISHDISLYSNKDLRVRFTFVTTAGLKKTIVPFGVILEEIKVSTQVADYTNSYGYKSGTSMSAPHVAGIAALIKGANPNFDGANIKTRLLESADANASLIGKTTSGARANAFNAITGELGAPLPPAPPANNSSSSGGCILAVNSKFDPLLPSLLIIAVMFLFRRTKSKN</sequence>
<dbReference type="InterPro" id="IPR036852">
    <property type="entry name" value="Peptidase_S8/S53_dom_sf"/>
</dbReference>
<dbReference type="Pfam" id="PF00082">
    <property type="entry name" value="Peptidase_S8"/>
    <property type="match status" value="2"/>
</dbReference>
<name>A0A3B1AZ30_9ZZZZ</name>
<proteinExistence type="inferred from homology"/>
<dbReference type="EMBL" id="UOFS01000036">
    <property type="protein sequence ID" value="VAW98086.1"/>
    <property type="molecule type" value="Genomic_DNA"/>
</dbReference>
<gene>
    <name evidence="6" type="ORF">MNBD_GAMMA22-1167</name>
</gene>
<accession>A0A3B1AZ30</accession>
<evidence type="ECO:0000256" key="3">
    <source>
        <dbReference type="ARBA" id="ARBA00022801"/>
    </source>
</evidence>
<dbReference type="InterPro" id="IPR050131">
    <property type="entry name" value="Peptidase_S8_subtilisin-like"/>
</dbReference>
<evidence type="ECO:0000313" key="6">
    <source>
        <dbReference type="EMBL" id="VAW98086.1"/>
    </source>
</evidence>
<dbReference type="AlphaFoldDB" id="A0A3B1AZ30"/>
<dbReference type="PANTHER" id="PTHR43806:SF11">
    <property type="entry name" value="CEREVISIN-RELATED"/>
    <property type="match status" value="1"/>
</dbReference>
<dbReference type="PROSITE" id="PS51892">
    <property type="entry name" value="SUBTILASE"/>
    <property type="match status" value="1"/>
</dbReference>
<dbReference type="GO" id="GO:0006508">
    <property type="term" value="P:proteolysis"/>
    <property type="evidence" value="ECO:0007669"/>
    <property type="project" value="UniProtKB-KW"/>
</dbReference>
<evidence type="ECO:0000256" key="2">
    <source>
        <dbReference type="ARBA" id="ARBA00022670"/>
    </source>
</evidence>
<dbReference type="InterPro" id="IPR000209">
    <property type="entry name" value="Peptidase_S8/S53_dom"/>
</dbReference>
<feature type="domain" description="Peptidase S8/S53" evidence="5">
    <location>
        <begin position="201"/>
        <end position="419"/>
    </location>
</feature>
<dbReference type="PROSITE" id="PS00138">
    <property type="entry name" value="SUBTILASE_SER"/>
    <property type="match status" value="1"/>
</dbReference>
<dbReference type="PROSITE" id="PS00137">
    <property type="entry name" value="SUBTILASE_HIS"/>
    <property type="match status" value="1"/>
</dbReference>
<evidence type="ECO:0000256" key="1">
    <source>
        <dbReference type="ARBA" id="ARBA00011073"/>
    </source>
</evidence>
<keyword evidence="3" id="KW-0378">Hydrolase</keyword>
<dbReference type="PRINTS" id="PR00723">
    <property type="entry name" value="SUBTILISIN"/>
</dbReference>
<protein>
    <recommendedName>
        <fullName evidence="5">Peptidase S8/S53 domain-containing protein</fullName>
    </recommendedName>
</protein>
<dbReference type="InterPro" id="IPR015500">
    <property type="entry name" value="Peptidase_S8_subtilisin-rel"/>
</dbReference>
<evidence type="ECO:0000259" key="5">
    <source>
        <dbReference type="Pfam" id="PF00082"/>
    </source>
</evidence>
<keyword evidence="4" id="KW-0720">Serine protease</keyword>
<dbReference type="InterPro" id="IPR022398">
    <property type="entry name" value="Peptidase_S8_His-AS"/>
</dbReference>
<keyword evidence="2" id="KW-0645">Protease</keyword>
<dbReference type="PANTHER" id="PTHR43806">
    <property type="entry name" value="PEPTIDASE S8"/>
    <property type="match status" value="1"/>
</dbReference>
<dbReference type="GO" id="GO:0004252">
    <property type="term" value="F:serine-type endopeptidase activity"/>
    <property type="evidence" value="ECO:0007669"/>
    <property type="project" value="InterPro"/>
</dbReference>
<dbReference type="SUPFAM" id="SSF52743">
    <property type="entry name" value="Subtilisin-like"/>
    <property type="match status" value="1"/>
</dbReference>